<feature type="region of interest" description="Disordered" evidence="1">
    <location>
        <begin position="167"/>
        <end position="189"/>
    </location>
</feature>
<gene>
    <name evidence="2" type="ORF">CH341_10980</name>
</gene>
<accession>A0A327L0W9</accession>
<dbReference type="AlphaFoldDB" id="A0A327L0W9"/>
<evidence type="ECO:0000313" key="2">
    <source>
        <dbReference type="EMBL" id="RAI44101.1"/>
    </source>
</evidence>
<dbReference type="RefSeq" id="WP_170149573.1">
    <property type="nucleotide sequence ID" value="NZ_NPEX01000058.1"/>
</dbReference>
<name>A0A327L0W9_9BRAD</name>
<reference evidence="2 3" key="1">
    <citation type="submission" date="2017-07" db="EMBL/GenBank/DDBJ databases">
        <title>Draft Genome Sequences of Select Purple Nonsulfur Bacteria.</title>
        <authorList>
            <person name="Lasarre B."/>
            <person name="Mckinlay J.B."/>
        </authorList>
    </citation>
    <scope>NUCLEOTIDE SEQUENCE [LARGE SCALE GENOMIC DNA]</scope>
    <source>
        <strain evidence="2 3">DSM 5909</strain>
    </source>
</reference>
<keyword evidence="3" id="KW-1185">Reference proteome</keyword>
<evidence type="ECO:0000313" key="3">
    <source>
        <dbReference type="Proteomes" id="UP000249130"/>
    </source>
</evidence>
<feature type="compositionally biased region" description="Low complexity" evidence="1">
    <location>
        <begin position="179"/>
        <end position="189"/>
    </location>
</feature>
<feature type="region of interest" description="Disordered" evidence="1">
    <location>
        <begin position="53"/>
        <end position="81"/>
    </location>
</feature>
<sequence length="189" mass="20648">MTSRFAKRVWDPTLLAELRCRYEQTSETVTAIAASHDIPRTSFRALIHANGWQRRGAGRPPPESSAEVPSAPPASDAPEAVEGLVARLEQAVAREISALEASHAGRVRKPEPAADTERIVRSLERLTDTLAKVRRMREPAAATDPDDDLPRDLDEFRRVLARRIEQLVGRRADEDDAGDPAADGAAEAG</sequence>
<feature type="compositionally biased region" description="Low complexity" evidence="1">
    <location>
        <begin position="64"/>
        <end position="81"/>
    </location>
</feature>
<dbReference type="Proteomes" id="UP000249130">
    <property type="component" value="Unassembled WGS sequence"/>
</dbReference>
<dbReference type="EMBL" id="NPEX01000058">
    <property type="protein sequence ID" value="RAI44101.1"/>
    <property type="molecule type" value="Genomic_DNA"/>
</dbReference>
<organism evidence="2 3">
    <name type="scientific">Rhodoplanes roseus</name>
    <dbReference type="NCBI Taxonomy" id="29409"/>
    <lineage>
        <taxon>Bacteria</taxon>
        <taxon>Pseudomonadati</taxon>
        <taxon>Pseudomonadota</taxon>
        <taxon>Alphaproteobacteria</taxon>
        <taxon>Hyphomicrobiales</taxon>
        <taxon>Nitrobacteraceae</taxon>
        <taxon>Rhodoplanes</taxon>
    </lineage>
</organism>
<evidence type="ECO:0000256" key="1">
    <source>
        <dbReference type="SAM" id="MobiDB-lite"/>
    </source>
</evidence>
<proteinExistence type="predicted"/>
<protein>
    <submittedName>
        <fullName evidence="2">Uncharacterized protein</fullName>
    </submittedName>
</protein>
<comment type="caution">
    <text evidence="2">The sequence shown here is derived from an EMBL/GenBank/DDBJ whole genome shotgun (WGS) entry which is preliminary data.</text>
</comment>